<dbReference type="EMBL" id="FRAR01000004">
    <property type="protein sequence ID" value="SHJ92594.1"/>
    <property type="molecule type" value="Genomic_DNA"/>
</dbReference>
<feature type="transmembrane region" description="Helical" evidence="1">
    <location>
        <begin position="17"/>
        <end position="37"/>
    </location>
</feature>
<evidence type="ECO:0000313" key="2">
    <source>
        <dbReference type="EMBL" id="SHJ92594.1"/>
    </source>
</evidence>
<protein>
    <submittedName>
        <fullName evidence="2">Uncharacterized protein</fullName>
    </submittedName>
</protein>
<gene>
    <name evidence="2" type="ORF">SAMN02745123_00005</name>
</gene>
<keyword evidence="1" id="KW-0472">Membrane</keyword>
<evidence type="ECO:0000313" key="3">
    <source>
        <dbReference type="Proteomes" id="UP000183997"/>
    </source>
</evidence>
<evidence type="ECO:0000256" key="1">
    <source>
        <dbReference type="SAM" id="Phobius"/>
    </source>
</evidence>
<dbReference type="AlphaFoldDB" id="A0A1M6NAB5"/>
<sequence>MGFGFGGVGFGGCSDPAFIIFLILILLLLGTPSGGCCRA</sequence>
<keyword evidence="3" id="KW-1185">Reference proteome</keyword>
<accession>A0A1M6NAB5</accession>
<keyword evidence="1" id="KW-1133">Transmembrane helix</keyword>
<keyword evidence="1" id="KW-0812">Transmembrane</keyword>
<proteinExistence type="predicted"/>
<dbReference type="Proteomes" id="UP000183997">
    <property type="component" value="Unassembled WGS sequence"/>
</dbReference>
<reference evidence="3" key="1">
    <citation type="submission" date="2016-11" db="EMBL/GenBank/DDBJ databases">
        <authorList>
            <person name="Varghese N."/>
            <person name="Submissions S."/>
        </authorList>
    </citation>
    <scope>NUCLEOTIDE SEQUENCE [LARGE SCALE GENOMIC DNA]</scope>
    <source>
        <strain evidence="3">DSM 10349</strain>
    </source>
</reference>
<organism evidence="2 3">
    <name type="scientific">Desulforamulus aeronauticus DSM 10349</name>
    <dbReference type="NCBI Taxonomy" id="1121421"/>
    <lineage>
        <taxon>Bacteria</taxon>
        <taxon>Bacillati</taxon>
        <taxon>Bacillota</taxon>
        <taxon>Clostridia</taxon>
        <taxon>Eubacteriales</taxon>
        <taxon>Peptococcaceae</taxon>
        <taxon>Desulforamulus</taxon>
    </lineage>
</organism>
<dbReference type="STRING" id="1121421.SAMN02745123_00005"/>
<name>A0A1M6NAB5_9FIRM</name>